<dbReference type="Pfam" id="PF00581">
    <property type="entry name" value="Rhodanese"/>
    <property type="match status" value="1"/>
</dbReference>
<comment type="caution">
    <text evidence="2">The sequence shown here is derived from an EMBL/GenBank/DDBJ whole genome shotgun (WGS) entry which is preliminary data.</text>
</comment>
<evidence type="ECO:0000313" key="3">
    <source>
        <dbReference type="Proteomes" id="UP001139488"/>
    </source>
</evidence>
<dbReference type="AlphaFoldDB" id="A0A9X1WAF1"/>
<dbReference type="PROSITE" id="PS50206">
    <property type="entry name" value="RHODANESE_3"/>
    <property type="match status" value="1"/>
</dbReference>
<dbReference type="PANTHER" id="PTHR43031">
    <property type="entry name" value="FAD-DEPENDENT OXIDOREDUCTASE"/>
    <property type="match status" value="1"/>
</dbReference>
<proteinExistence type="predicted"/>
<dbReference type="InterPro" id="IPR001763">
    <property type="entry name" value="Rhodanese-like_dom"/>
</dbReference>
<dbReference type="InterPro" id="IPR036873">
    <property type="entry name" value="Rhodanese-like_dom_sf"/>
</dbReference>
<gene>
    <name evidence="2" type="ORF">LNL84_08910</name>
</gene>
<dbReference type="RefSeq" id="WP_244356872.1">
    <property type="nucleotide sequence ID" value="NZ_JAJNNZ010000005.1"/>
</dbReference>
<evidence type="ECO:0000259" key="1">
    <source>
        <dbReference type="PROSITE" id="PS50206"/>
    </source>
</evidence>
<name>A0A9X1WAF1_9VIBR</name>
<dbReference type="PANTHER" id="PTHR43031:SF17">
    <property type="entry name" value="SULFURTRANSFERASE YTWF-RELATED"/>
    <property type="match status" value="1"/>
</dbReference>
<sequence length="118" mass="12806">MNEQLILVIGLLALFFLYKRFKANKVKAQLATLDSKDIQLLDVRSEAEFSGFNAPGSLNIPVHSLVAGNTKGLDKSKTLVVYCASGMRSGSACVWLKKQGYKVINAGTVASVVQHINH</sequence>
<dbReference type="InterPro" id="IPR050229">
    <property type="entry name" value="GlpE_sulfurtransferase"/>
</dbReference>
<dbReference type="Gene3D" id="3.40.250.10">
    <property type="entry name" value="Rhodanese-like domain"/>
    <property type="match status" value="1"/>
</dbReference>
<dbReference type="SMART" id="SM00450">
    <property type="entry name" value="RHOD"/>
    <property type="match status" value="1"/>
</dbReference>
<keyword evidence="3" id="KW-1185">Reference proteome</keyword>
<protein>
    <submittedName>
        <fullName evidence="2">Rhodanese-like domain-containing protein</fullName>
    </submittedName>
</protein>
<dbReference type="SUPFAM" id="SSF52821">
    <property type="entry name" value="Rhodanese/Cell cycle control phosphatase"/>
    <property type="match status" value="1"/>
</dbReference>
<accession>A0A9X1WAF1</accession>
<dbReference type="Proteomes" id="UP001139488">
    <property type="component" value="Unassembled WGS sequence"/>
</dbReference>
<evidence type="ECO:0000313" key="2">
    <source>
        <dbReference type="EMBL" id="MCJ2376953.1"/>
    </source>
</evidence>
<dbReference type="EMBL" id="JAJNNZ010000005">
    <property type="protein sequence ID" value="MCJ2376953.1"/>
    <property type="molecule type" value="Genomic_DNA"/>
</dbReference>
<feature type="domain" description="Rhodanese" evidence="1">
    <location>
        <begin position="34"/>
        <end position="111"/>
    </location>
</feature>
<organism evidence="2 3">
    <name type="scientific">Vibrio gelatinilyticus</name>
    <dbReference type="NCBI Taxonomy" id="2893468"/>
    <lineage>
        <taxon>Bacteria</taxon>
        <taxon>Pseudomonadati</taxon>
        <taxon>Pseudomonadota</taxon>
        <taxon>Gammaproteobacteria</taxon>
        <taxon>Vibrionales</taxon>
        <taxon>Vibrionaceae</taxon>
        <taxon>Vibrio</taxon>
    </lineage>
</organism>
<reference evidence="2" key="1">
    <citation type="submission" date="2021-11" db="EMBL/GenBank/DDBJ databases">
        <title>Vibrio ZSDE26 sp. nov. and Vibrio ZSDZ34 sp. nov., isolated from coastal seawater in Qingdao.</title>
        <authorList>
            <person name="Zhang P."/>
        </authorList>
    </citation>
    <scope>NUCLEOTIDE SEQUENCE</scope>
    <source>
        <strain evidence="2">ZSDZ34</strain>
    </source>
</reference>
<dbReference type="CDD" id="cd00158">
    <property type="entry name" value="RHOD"/>
    <property type="match status" value="1"/>
</dbReference>